<keyword evidence="3" id="KW-0378">Hydrolase</keyword>
<dbReference type="Pfam" id="PF00350">
    <property type="entry name" value="Dynamin_N"/>
    <property type="match status" value="2"/>
</dbReference>
<dbReference type="SUPFAM" id="SSF52540">
    <property type="entry name" value="P-loop containing nucleoside triphosphate hydrolases"/>
    <property type="match status" value="2"/>
</dbReference>
<proteinExistence type="predicted"/>
<dbReference type="CDD" id="cd09912">
    <property type="entry name" value="DLP_2"/>
    <property type="match status" value="2"/>
</dbReference>
<evidence type="ECO:0000256" key="6">
    <source>
        <dbReference type="SAM" id="Coils"/>
    </source>
</evidence>
<evidence type="ECO:0000256" key="2">
    <source>
        <dbReference type="ARBA" id="ARBA00022741"/>
    </source>
</evidence>
<keyword evidence="4" id="KW-0342">GTP-binding</keyword>
<comment type="subcellular location">
    <subcellularLocation>
        <location evidence="1">Membrane</location>
    </subcellularLocation>
</comment>
<feature type="domain" description="Dynamin N-terminal" evidence="7">
    <location>
        <begin position="45"/>
        <end position="199"/>
    </location>
</feature>
<dbReference type="PANTHER" id="PTHR10465:SF0">
    <property type="entry name" value="SARCALUMENIN"/>
    <property type="match status" value="1"/>
</dbReference>
<dbReference type="Gene3D" id="3.40.50.300">
    <property type="entry name" value="P-loop containing nucleotide triphosphate hydrolases"/>
    <property type="match status" value="2"/>
</dbReference>
<evidence type="ECO:0000259" key="7">
    <source>
        <dbReference type="Pfam" id="PF00350"/>
    </source>
</evidence>
<comment type="caution">
    <text evidence="8">The sequence shown here is derived from an EMBL/GenBank/DDBJ whole genome shotgun (WGS) entry which is preliminary data.</text>
</comment>
<accession>A0ABT6H0V0</accession>
<dbReference type="EMBL" id="JARULN010000001">
    <property type="protein sequence ID" value="MDG5752833.1"/>
    <property type="molecule type" value="Genomic_DNA"/>
</dbReference>
<feature type="domain" description="Dynamin N-terminal" evidence="7">
    <location>
        <begin position="611"/>
        <end position="835"/>
    </location>
</feature>
<evidence type="ECO:0000256" key="4">
    <source>
        <dbReference type="ARBA" id="ARBA00023134"/>
    </source>
</evidence>
<feature type="coiled-coil region" evidence="6">
    <location>
        <begin position="471"/>
        <end position="498"/>
    </location>
</feature>
<feature type="coiled-coil region" evidence="6">
    <location>
        <begin position="933"/>
        <end position="960"/>
    </location>
</feature>
<evidence type="ECO:0000256" key="1">
    <source>
        <dbReference type="ARBA" id="ARBA00004370"/>
    </source>
</evidence>
<keyword evidence="9" id="KW-1185">Reference proteome</keyword>
<evidence type="ECO:0000256" key="3">
    <source>
        <dbReference type="ARBA" id="ARBA00022801"/>
    </source>
</evidence>
<protein>
    <submittedName>
        <fullName evidence="8">Dynamin family protein</fullName>
    </submittedName>
</protein>
<dbReference type="Proteomes" id="UP001218246">
    <property type="component" value="Unassembled WGS sequence"/>
</dbReference>
<name>A0ABT6H0V0_9BACI</name>
<keyword evidence="5" id="KW-0472">Membrane</keyword>
<sequence>MVKIIQSKAQSYLYLYSMWKQKEDAESSERLADVIRKYEKGEFMIAFCGHFSAGKSTMMNALYGEDLLPTSPIPTSANVVKVRRGKNQVVATLLSGERHSYEGIYTDEQLKALCKNGDEVIGIEIARENAPLPEGVILVDTPGIDSTDDAHRLATESTLHLADIIFYMMDYNHVQSEVNLQFVKELKERNKCVYLVINQIDKHKEDELSFSSYQESVAASFSNWNIHVDGIFYTSLRSANYKYNEFQALKSLIASLMEQRATYIETSTEREVAYLLEKHRAFLLHKHEETSVGADNVDIQEVEQILTDLYRKEEQLLLQKQTIKSNFLKGLDQLLENAYLLPFEVRSLAESYLETELSNFKVGWFFSKTKTQKEKEKRLQLFYEKFRETAQTQLDFHVRQYLLTFLQEQNIYTEEVGKRIYGISATFSTSLLTDNIKRGAGLTGDYVLNYTNDVATALKKQIKQTALHVMEEQFLLLAQNLEKNLVAIQNEIVQYESKKTAEMLVKEQEQSMYEYIQELYKVFAGEKQPEITVELLPSESYITSEQMFKVQHAESIKLVEIVSATPSGDIATVIQYIKQAEKWMKSVPALKHLYEEAVEKRQRAETKQFTVALFGAFSAGKSSFANAMLGNKVLPVSPNPTTAAINKIMPVTQEHPHGTVVVQFKTADALLEDLQHIYKLFEQKVTTLEEAIAGIPALLAQSSPNPRQKTTLSFLRAVQSGYTIFKQQLGCKYKTELSQFASYVAEEEKSCFVEYMELYYDCAFTQNGITLVDTPGADSVNARHTDVAFQYIKNADAILFVTYYNHVFSKADREFLIQLGRVKDSFAMDKMFFLINAADLAADEQELQTVQSYIKGQLLQYGIRNPRMFPISSLFALDEKLGKKGNYGILINSGMSAFEAAFHTFVSRDLMMVSLTDLTGVVRSAENLLHKIVIDAKESIDKKEEKLRRYKQEQETIQHVIDAYSVLTEEQALAQEIQDLLYYVKQRVFFRYNDVFSEIFNPAVLRNDSDSKQRLRECIIEMVDFLKHDFMQEIRATSLRIENWMDKRLMFSKRAIVEECLAIHPGIGFSEHSRSYKPSEQGEPFLEMEPIRFKKAMTYFKNAKSFFEKNEKALFQEEMKNVLEPEASRYIEEEAEQLRQHYTKEWQAAWQKLKEELQSDTAAYFEGLLHALSDNVDVISYEYTKEQIEKIRKGLEKELNMI</sequence>
<evidence type="ECO:0000313" key="9">
    <source>
        <dbReference type="Proteomes" id="UP001218246"/>
    </source>
</evidence>
<organism evidence="8 9">
    <name type="scientific">Ectobacillus antri</name>
    <dbReference type="NCBI Taxonomy" id="2486280"/>
    <lineage>
        <taxon>Bacteria</taxon>
        <taxon>Bacillati</taxon>
        <taxon>Bacillota</taxon>
        <taxon>Bacilli</taxon>
        <taxon>Bacillales</taxon>
        <taxon>Bacillaceae</taxon>
        <taxon>Ectobacillus</taxon>
    </lineage>
</organism>
<dbReference type="RefSeq" id="WP_124563935.1">
    <property type="nucleotide sequence ID" value="NZ_JARRRY010000001.1"/>
</dbReference>
<dbReference type="PANTHER" id="PTHR10465">
    <property type="entry name" value="TRANSMEMBRANE GTPASE FZO1"/>
    <property type="match status" value="1"/>
</dbReference>
<dbReference type="InterPro" id="IPR045063">
    <property type="entry name" value="Dynamin_N"/>
</dbReference>
<dbReference type="InterPro" id="IPR027417">
    <property type="entry name" value="P-loop_NTPase"/>
</dbReference>
<keyword evidence="6" id="KW-0175">Coiled coil</keyword>
<evidence type="ECO:0000256" key="5">
    <source>
        <dbReference type="ARBA" id="ARBA00023136"/>
    </source>
</evidence>
<reference evidence="8 9" key="1">
    <citation type="submission" date="2023-04" db="EMBL/GenBank/DDBJ databases">
        <title>Ectobacillus antri isolated from activated sludge.</title>
        <authorList>
            <person name="Yan P."/>
            <person name="Liu X."/>
        </authorList>
    </citation>
    <scope>NUCLEOTIDE SEQUENCE [LARGE SCALE GENOMIC DNA]</scope>
    <source>
        <strain evidence="8 9">C18H</strain>
    </source>
</reference>
<dbReference type="InterPro" id="IPR027094">
    <property type="entry name" value="Mitofusin_fam"/>
</dbReference>
<evidence type="ECO:0000313" key="8">
    <source>
        <dbReference type="EMBL" id="MDG5752833.1"/>
    </source>
</evidence>
<keyword evidence="2" id="KW-0547">Nucleotide-binding</keyword>
<gene>
    <name evidence="8" type="ORF">P6P90_02300</name>
</gene>